<dbReference type="Proteomes" id="UP000056750">
    <property type="component" value="Chromosome"/>
</dbReference>
<keyword evidence="4" id="KW-0282">Flagellum</keyword>
<feature type="domain" description="OmpA-like" evidence="3">
    <location>
        <begin position="463"/>
        <end position="590"/>
    </location>
</feature>
<keyword evidence="4" id="KW-0966">Cell projection</keyword>
<dbReference type="GO" id="GO:0016020">
    <property type="term" value="C:membrane"/>
    <property type="evidence" value="ECO:0007669"/>
    <property type="project" value="UniProtKB-UniRule"/>
</dbReference>
<keyword evidence="1 2" id="KW-0472">Membrane</keyword>
<evidence type="ECO:0000256" key="1">
    <source>
        <dbReference type="PROSITE-ProRule" id="PRU00473"/>
    </source>
</evidence>
<evidence type="ECO:0000256" key="2">
    <source>
        <dbReference type="SAM" id="Phobius"/>
    </source>
</evidence>
<accession>A0AAW7Z7L7</accession>
<keyword evidence="2" id="KW-0812">Transmembrane</keyword>
<feature type="transmembrane region" description="Helical" evidence="2">
    <location>
        <begin position="292"/>
        <end position="310"/>
    </location>
</feature>
<evidence type="ECO:0000313" key="5">
    <source>
        <dbReference type="EMBL" id="MDO6578708.1"/>
    </source>
</evidence>
<keyword evidence="2" id="KW-1133">Transmembrane helix</keyword>
<dbReference type="RefSeq" id="WP_057789399.1">
    <property type="nucleotide sequence ID" value="NZ_CANLMS010000010.1"/>
</dbReference>
<dbReference type="AlphaFoldDB" id="A0AAW7Z7L7"/>
<name>A0AAW7Z7L7_9ALTE</name>
<dbReference type="KEGG" id="asq:AVL57_17955"/>
<dbReference type="InterPro" id="IPR036737">
    <property type="entry name" value="OmpA-like_sf"/>
</dbReference>
<sequence length="590" mass="64974">MEDKGLSPESKDNSLHQIRALILGRDDKYVQEILKRDAKEVVGGIISEALHDRENKDGSVNKVLVPLVEKSLHRSIEANSDKIVGTLYPLVGTLVRKAVSSFLVDFVERTNALIENSLSPKSVSWRFKAWQSGIRYSDYVASQVYQYQVQQLFVIHRETGTLLHTISSDPERSKDADLISSMLVAINDFVADAFQSQENEAENELGEIKTGDFTLLIKIGPQAILVAAVVGSVPPEIRSRLQQALEEFHQFYQVPLQEYQGDSAPFAGCETLLNDCLISAKKDEAKGKKKRLFGGVVIAIVLLLLAYLAFLRIDLSILQSTIRDLPPPAGIVLTDTAVKDGKVQVRLLRDPHMQSSITWLENQDINTNKVIILEEPFVSLQKNVVIDKVLSLVATTNNELTAIYDENDALFLSGEMTIDALRAFTRELRAIPGISQLKPDLSGIDIVDGGRANTEELNTVVINDLVARISSTHLAFAIAQENLDSEQLEVLERLGQELQQLQVLAKQLNLSVAVFILGASDNSGSSTRNLALSKLRANNVKEALIPMKVDPSILFPIGLGQLSLSEGSMGRTVFINVLLSDSKTSEVNTQ</sequence>
<keyword evidence="6" id="KW-1185">Reference proteome</keyword>
<evidence type="ECO:0000259" key="3">
    <source>
        <dbReference type="PROSITE" id="PS51123"/>
    </source>
</evidence>
<dbReference type="EMBL" id="JAUOQI010000011">
    <property type="protein sequence ID" value="MDO6578708.1"/>
    <property type="molecule type" value="Genomic_DNA"/>
</dbReference>
<organism evidence="5 7">
    <name type="scientific">Alteromonas stellipolaris</name>
    <dbReference type="NCBI Taxonomy" id="233316"/>
    <lineage>
        <taxon>Bacteria</taxon>
        <taxon>Pseudomonadati</taxon>
        <taxon>Pseudomonadota</taxon>
        <taxon>Gammaproteobacteria</taxon>
        <taxon>Alteromonadales</taxon>
        <taxon>Alteromonadaceae</taxon>
        <taxon>Alteromonas/Salinimonas group</taxon>
        <taxon>Alteromonas</taxon>
    </lineage>
</organism>
<dbReference type="Proteomes" id="UP001170717">
    <property type="component" value="Unassembled WGS sequence"/>
</dbReference>
<dbReference type="EMBL" id="CP013926">
    <property type="protein sequence ID" value="AMJ75677.1"/>
    <property type="molecule type" value="Genomic_DNA"/>
</dbReference>
<reference evidence="5" key="2">
    <citation type="submission" date="2023-07" db="EMBL/GenBank/DDBJ databases">
        <title>Genome content predicts the carbon catabolic preferences of heterotrophic bacteria.</title>
        <authorList>
            <person name="Gralka M."/>
        </authorList>
    </citation>
    <scope>NUCLEOTIDE SEQUENCE</scope>
    <source>
        <strain evidence="5">F2M12</strain>
    </source>
</reference>
<dbReference type="Gene3D" id="3.30.1330.60">
    <property type="entry name" value="OmpA-like domain"/>
    <property type="match status" value="1"/>
</dbReference>
<keyword evidence="4" id="KW-0969">Cilium</keyword>
<dbReference type="Pfam" id="PF00691">
    <property type="entry name" value="OmpA"/>
    <property type="match status" value="1"/>
</dbReference>
<protein>
    <submittedName>
        <fullName evidence="4">Flagellar motor protein MotB</fullName>
    </submittedName>
    <submittedName>
        <fullName evidence="5">OmpA family protein</fullName>
    </submittedName>
</protein>
<reference evidence="4 6" key="1">
    <citation type="submission" date="2015-12" db="EMBL/GenBank/DDBJ databases">
        <title>Intraspecies pangenome expansion in the marine bacterium Alteromonas.</title>
        <authorList>
            <person name="Lopez-Perez M."/>
            <person name="Rodriguez-Valera F."/>
        </authorList>
    </citation>
    <scope>NUCLEOTIDE SEQUENCE [LARGE SCALE GENOMIC DNA]</scope>
    <source>
        <strain evidence="4 6">LMG 21861</strain>
    </source>
</reference>
<dbReference type="SUPFAM" id="SSF103088">
    <property type="entry name" value="OmpA-like"/>
    <property type="match status" value="1"/>
</dbReference>
<gene>
    <name evidence="4" type="ORF">AVL57_17955</name>
    <name evidence="5" type="ORF">Q4527_14990</name>
</gene>
<evidence type="ECO:0000313" key="6">
    <source>
        <dbReference type="Proteomes" id="UP000056750"/>
    </source>
</evidence>
<evidence type="ECO:0000313" key="4">
    <source>
        <dbReference type="EMBL" id="AMJ75677.1"/>
    </source>
</evidence>
<dbReference type="InterPro" id="IPR006665">
    <property type="entry name" value="OmpA-like"/>
</dbReference>
<proteinExistence type="predicted"/>
<dbReference type="PROSITE" id="PS51123">
    <property type="entry name" value="OMPA_2"/>
    <property type="match status" value="1"/>
</dbReference>
<evidence type="ECO:0000313" key="7">
    <source>
        <dbReference type="Proteomes" id="UP001170717"/>
    </source>
</evidence>